<dbReference type="EMBL" id="CP007490">
    <property type="protein sequence ID" value="AIC46986.1"/>
    <property type="molecule type" value="Genomic_DNA"/>
</dbReference>
<dbReference type="EC" id="6.3.4.19" evidence="7"/>
<dbReference type="eggNOG" id="COG0037">
    <property type="taxonomic scope" value="Bacteria"/>
</dbReference>
<dbReference type="Proteomes" id="UP000067708">
    <property type="component" value="Chromosome"/>
</dbReference>
<name>A0A060JAT1_9MICO</name>
<dbReference type="GO" id="GO:0005737">
    <property type="term" value="C:cytoplasm"/>
    <property type="evidence" value="ECO:0007669"/>
    <property type="project" value="UniProtKB-SubCell"/>
</dbReference>
<dbReference type="AlphaFoldDB" id="A0A060JAT1"/>
<keyword evidence="11" id="KW-1185">Reference proteome</keyword>
<comment type="function">
    <text evidence="7">Ligates lysine onto the cytidine present at position 34 of the AUA codon-specific tRNA(Ile) that contains the anticodon CAU, in an ATP-dependent manner. Cytidine is converted to lysidine, thus changing the amino acid specificity of the tRNA from methionine to isoleucine.</text>
</comment>
<dbReference type="RefSeq" id="WP_051636145.1">
    <property type="nucleotide sequence ID" value="NZ_CP007490.1"/>
</dbReference>
<accession>A0A060JAT1</accession>
<protein>
    <recommendedName>
        <fullName evidence="7">tRNA(Ile)-lysidine synthase</fullName>
        <ecNumber evidence="7">6.3.4.19</ecNumber>
    </recommendedName>
    <alternativeName>
        <fullName evidence="7">tRNA(Ile)-2-lysyl-cytidine synthase</fullName>
    </alternativeName>
    <alternativeName>
        <fullName evidence="7">tRNA(Ile)-lysidine synthetase</fullName>
    </alternativeName>
</protein>
<dbReference type="Pfam" id="PF09179">
    <property type="entry name" value="TilS"/>
    <property type="match status" value="1"/>
</dbReference>
<dbReference type="STRING" id="529884.Rhola_00001590"/>
<reference evidence="10 11" key="1">
    <citation type="journal article" date="2014" name="Int. J. Syst. Evol. Microbiol.">
        <title>Rhodoluna lacicola gen. nov., sp. nov., a planktonic freshwater bacterium with stream-lined genome.</title>
        <authorList>
            <person name="Hahn M."/>
            <person name="Schmidt J."/>
            <person name="Taipale S.J."/>
            <person name="Doolittle W.F."/>
            <person name="Koll U."/>
        </authorList>
    </citation>
    <scope>NUCLEOTIDE SEQUENCE [LARGE SCALE GENOMIC DNA]</scope>
    <source>
        <strain evidence="10 11">MWH-Ta8</strain>
    </source>
</reference>
<dbReference type="PATRIC" id="fig|529884.3.peg.148"/>
<dbReference type="SUPFAM" id="SSF52402">
    <property type="entry name" value="Adenine nucleotide alpha hydrolases-like"/>
    <property type="match status" value="1"/>
</dbReference>
<keyword evidence="2 7" id="KW-0436">Ligase</keyword>
<dbReference type="PANTHER" id="PTHR43033">
    <property type="entry name" value="TRNA(ILE)-LYSIDINE SYNTHASE-RELATED"/>
    <property type="match status" value="1"/>
</dbReference>
<feature type="binding site" evidence="7">
    <location>
        <begin position="39"/>
        <end position="44"/>
    </location>
    <ligand>
        <name>ATP</name>
        <dbReference type="ChEBI" id="CHEBI:30616"/>
    </ligand>
</feature>
<dbReference type="HAMAP" id="MF_01161">
    <property type="entry name" value="tRNA_Ile_lys_synt"/>
    <property type="match status" value="1"/>
</dbReference>
<feature type="domain" description="tRNA(Ile)-lysidine synthase substrate-binding" evidence="9">
    <location>
        <begin position="271"/>
        <end position="328"/>
    </location>
</feature>
<evidence type="ECO:0000256" key="5">
    <source>
        <dbReference type="ARBA" id="ARBA00022840"/>
    </source>
</evidence>
<dbReference type="CDD" id="cd01992">
    <property type="entry name" value="TilS_N"/>
    <property type="match status" value="1"/>
</dbReference>
<keyword evidence="3 7" id="KW-0819">tRNA processing</keyword>
<evidence type="ECO:0000256" key="4">
    <source>
        <dbReference type="ARBA" id="ARBA00022741"/>
    </source>
</evidence>
<dbReference type="Pfam" id="PF01171">
    <property type="entry name" value="ATP_bind_3"/>
    <property type="match status" value="1"/>
</dbReference>
<keyword evidence="1 7" id="KW-0963">Cytoplasm</keyword>
<dbReference type="InterPro" id="IPR011063">
    <property type="entry name" value="TilS/TtcA_N"/>
</dbReference>
<dbReference type="InterPro" id="IPR012094">
    <property type="entry name" value="tRNA_Ile_lys_synt"/>
</dbReference>
<feature type="domain" description="tRNA(Ile)-lysidine/2-thiocytidine synthase N-terminal" evidence="8">
    <location>
        <begin position="34"/>
        <end position="216"/>
    </location>
</feature>
<organism evidence="10 11">
    <name type="scientific">Rhodoluna lacicola</name>
    <dbReference type="NCBI Taxonomy" id="529884"/>
    <lineage>
        <taxon>Bacteria</taxon>
        <taxon>Bacillati</taxon>
        <taxon>Actinomycetota</taxon>
        <taxon>Actinomycetes</taxon>
        <taxon>Micrococcales</taxon>
        <taxon>Microbacteriaceae</taxon>
        <taxon>Luna cluster</taxon>
        <taxon>Luna-1 subcluster</taxon>
        <taxon>Rhodoluna</taxon>
    </lineage>
</organism>
<dbReference type="GO" id="GO:0032267">
    <property type="term" value="F:tRNA(Ile)-lysidine synthase activity"/>
    <property type="evidence" value="ECO:0007669"/>
    <property type="project" value="UniProtKB-EC"/>
</dbReference>
<evidence type="ECO:0000313" key="11">
    <source>
        <dbReference type="Proteomes" id="UP000067708"/>
    </source>
</evidence>
<evidence type="ECO:0000256" key="3">
    <source>
        <dbReference type="ARBA" id="ARBA00022694"/>
    </source>
</evidence>
<dbReference type="KEGG" id="rla:Rhola_00001590"/>
<evidence type="ECO:0000259" key="8">
    <source>
        <dbReference type="Pfam" id="PF01171"/>
    </source>
</evidence>
<dbReference type="PANTHER" id="PTHR43033:SF1">
    <property type="entry name" value="TRNA(ILE)-LYSIDINE SYNTHASE-RELATED"/>
    <property type="match status" value="1"/>
</dbReference>
<evidence type="ECO:0000256" key="7">
    <source>
        <dbReference type="HAMAP-Rule" id="MF_01161"/>
    </source>
</evidence>
<dbReference type="InterPro" id="IPR014729">
    <property type="entry name" value="Rossmann-like_a/b/a_fold"/>
</dbReference>
<keyword evidence="5 7" id="KW-0067">ATP-binding</keyword>
<comment type="similarity">
    <text evidence="7">Belongs to the tRNA(Ile)-lysidine synthase family.</text>
</comment>
<dbReference type="NCBIfam" id="TIGR02432">
    <property type="entry name" value="lysidine_TilS_N"/>
    <property type="match status" value="1"/>
</dbReference>
<comment type="domain">
    <text evidence="7">The N-terminal region contains the highly conserved SGGXDS motif, predicted to be a P-loop motif involved in ATP binding.</text>
</comment>
<comment type="subcellular location">
    <subcellularLocation>
        <location evidence="7">Cytoplasm</location>
    </subcellularLocation>
</comment>
<evidence type="ECO:0000313" key="10">
    <source>
        <dbReference type="EMBL" id="AIC46986.1"/>
    </source>
</evidence>
<proteinExistence type="inferred from homology"/>
<sequence length="346" mass="36602">MPESRPRLTPAIADVRRTVRECLEQAGIQADDLVLVACSGGADSLALAAAAAFEGPRFSGRAGESNGVRVGAVVIDHGMQPGSAEIAAETAHKLSVLGLYPVEIRTVTVGTDGGPEAAARTARYAAIDKVAEETGANAVLLGHTLNDQAETVLLGLARGSGGRSLNGMAAVSGNYLRPLLGITRQTTEAFCTDSGLEPWHDPMNKDQAYTRVRVRENLMPALEAELGPGIAEALARTAETLREDEEVLAELALDAYKRVAQERATRIDIGVAEFRALPLAIRHRVIALAALVLQAPMLARVHILAVDALVDDWHGQKPLTLPGIRVERTGETIALHTTKTLKTGAC</sequence>
<evidence type="ECO:0000259" key="9">
    <source>
        <dbReference type="Pfam" id="PF09179"/>
    </source>
</evidence>
<comment type="catalytic activity">
    <reaction evidence="6 7">
        <text>cytidine(34) in tRNA(Ile2) + L-lysine + ATP = lysidine(34) in tRNA(Ile2) + AMP + diphosphate + H(+)</text>
        <dbReference type="Rhea" id="RHEA:43744"/>
        <dbReference type="Rhea" id="RHEA-COMP:10625"/>
        <dbReference type="Rhea" id="RHEA-COMP:10670"/>
        <dbReference type="ChEBI" id="CHEBI:15378"/>
        <dbReference type="ChEBI" id="CHEBI:30616"/>
        <dbReference type="ChEBI" id="CHEBI:32551"/>
        <dbReference type="ChEBI" id="CHEBI:33019"/>
        <dbReference type="ChEBI" id="CHEBI:82748"/>
        <dbReference type="ChEBI" id="CHEBI:83665"/>
        <dbReference type="ChEBI" id="CHEBI:456215"/>
        <dbReference type="EC" id="6.3.4.19"/>
    </reaction>
</comment>
<dbReference type="GO" id="GO:0005524">
    <property type="term" value="F:ATP binding"/>
    <property type="evidence" value="ECO:0007669"/>
    <property type="project" value="UniProtKB-UniRule"/>
</dbReference>
<dbReference type="GO" id="GO:0006400">
    <property type="term" value="P:tRNA modification"/>
    <property type="evidence" value="ECO:0007669"/>
    <property type="project" value="UniProtKB-UniRule"/>
</dbReference>
<gene>
    <name evidence="7" type="primary">tilS</name>
    <name evidence="10" type="ORF">Rhola_00001590</name>
</gene>
<dbReference type="InterPro" id="IPR015262">
    <property type="entry name" value="tRNA_Ile_lys_synt_subst-bd"/>
</dbReference>
<dbReference type="OrthoDB" id="5244702at2"/>
<dbReference type="SUPFAM" id="SSF82829">
    <property type="entry name" value="MesJ substrate recognition domain-like"/>
    <property type="match status" value="1"/>
</dbReference>
<keyword evidence="4 7" id="KW-0547">Nucleotide-binding</keyword>
<evidence type="ECO:0000256" key="6">
    <source>
        <dbReference type="ARBA" id="ARBA00048539"/>
    </source>
</evidence>
<dbReference type="HOGENOM" id="CLU_018869_1_0_11"/>
<dbReference type="Gene3D" id="1.20.59.20">
    <property type="match status" value="1"/>
</dbReference>
<dbReference type="Gene3D" id="3.40.50.620">
    <property type="entry name" value="HUPs"/>
    <property type="match status" value="1"/>
</dbReference>
<evidence type="ECO:0000256" key="1">
    <source>
        <dbReference type="ARBA" id="ARBA00022490"/>
    </source>
</evidence>
<dbReference type="InterPro" id="IPR012795">
    <property type="entry name" value="tRNA_Ile_lys_synt_N"/>
</dbReference>
<evidence type="ECO:0000256" key="2">
    <source>
        <dbReference type="ARBA" id="ARBA00022598"/>
    </source>
</evidence>